<gene>
    <name evidence="2" type="ORF">SAMN05518683_10469</name>
</gene>
<dbReference type="SMART" id="SM00052">
    <property type="entry name" value="EAL"/>
    <property type="match status" value="1"/>
</dbReference>
<dbReference type="InterPro" id="IPR035919">
    <property type="entry name" value="EAL_sf"/>
</dbReference>
<reference evidence="3" key="1">
    <citation type="submission" date="2016-10" db="EMBL/GenBank/DDBJ databases">
        <authorList>
            <person name="Varghese N."/>
            <person name="Submissions S."/>
        </authorList>
    </citation>
    <scope>NUCLEOTIDE SEQUENCE [LARGE SCALE GENOMIC DNA]</scope>
    <source>
        <strain evidence="3">S7</strain>
    </source>
</reference>
<dbReference type="Proteomes" id="UP000198892">
    <property type="component" value="Unassembled WGS sequence"/>
</dbReference>
<keyword evidence="3" id="KW-1185">Reference proteome</keyword>
<dbReference type="PANTHER" id="PTHR33121:SF76">
    <property type="entry name" value="SIGNALING PROTEIN"/>
    <property type="match status" value="1"/>
</dbReference>
<dbReference type="InterPro" id="IPR001633">
    <property type="entry name" value="EAL_dom"/>
</dbReference>
<dbReference type="AlphaFoldDB" id="A0A1I5PCK0"/>
<feature type="domain" description="EAL" evidence="1">
    <location>
        <begin position="1"/>
        <end position="229"/>
    </location>
</feature>
<evidence type="ECO:0000313" key="3">
    <source>
        <dbReference type="Proteomes" id="UP000198892"/>
    </source>
</evidence>
<evidence type="ECO:0000259" key="1">
    <source>
        <dbReference type="PROSITE" id="PS50883"/>
    </source>
</evidence>
<dbReference type="SUPFAM" id="SSF141868">
    <property type="entry name" value="EAL domain-like"/>
    <property type="match status" value="1"/>
</dbReference>
<dbReference type="InterPro" id="IPR050706">
    <property type="entry name" value="Cyclic-di-GMP_PDE-like"/>
</dbReference>
<dbReference type="STRING" id="1884432.SAMN05518683_10469"/>
<dbReference type="GO" id="GO:0071111">
    <property type="term" value="F:cyclic-guanylate-specific phosphodiesterase activity"/>
    <property type="evidence" value="ECO:0007669"/>
    <property type="project" value="InterPro"/>
</dbReference>
<sequence length="235" mass="26281">MKKNGDNLKIIGHEILARGIAEDGSTISPFHMLEAARMRNRLFSLDRAFRLKAVENASAVQEKMVFINFIPTAIYAPEHCLSTTIELIDKLGINPGNVVFEVVESDEVQELGHLKNILNHYRASGFQYALDDVGTGVNHIEKTDYLQPDIVKLAREYVDGITEDTIKQEAAHALLNTAARTGARALSEGVERKEDLDMLAEMGYELFQGYYFAKPQSKPVRALEEAGGERCLWRA</sequence>
<dbReference type="Gene3D" id="3.20.20.450">
    <property type="entry name" value="EAL domain"/>
    <property type="match status" value="1"/>
</dbReference>
<accession>A0A1I5PCK0</accession>
<organism evidence="2 3">
    <name type="scientific">Salibacterium halotolerans</name>
    <dbReference type="NCBI Taxonomy" id="1884432"/>
    <lineage>
        <taxon>Bacteria</taxon>
        <taxon>Bacillati</taxon>
        <taxon>Bacillota</taxon>
        <taxon>Bacilli</taxon>
        <taxon>Bacillales</taxon>
        <taxon>Bacillaceae</taxon>
    </lineage>
</organism>
<dbReference type="Pfam" id="PF00563">
    <property type="entry name" value="EAL"/>
    <property type="match status" value="1"/>
</dbReference>
<evidence type="ECO:0000313" key="2">
    <source>
        <dbReference type="EMBL" id="SFP31775.1"/>
    </source>
</evidence>
<name>A0A1I5PCK0_9BACI</name>
<dbReference type="PANTHER" id="PTHR33121">
    <property type="entry name" value="CYCLIC DI-GMP PHOSPHODIESTERASE PDEF"/>
    <property type="match status" value="1"/>
</dbReference>
<dbReference type="CDD" id="cd01948">
    <property type="entry name" value="EAL"/>
    <property type="match status" value="1"/>
</dbReference>
<protein>
    <submittedName>
        <fullName evidence="2">EAL domain, c-di-GMP-specific phosphodiesterase class I (Or its enzymatically inactive variant)</fullName>
    </submittedName>
</protein>
<proteinExistence type="predicted"/>
<dbReference type="PROSITE" id="PS50883">
    <property type="entry name" value="EAL"/>
    <property type="match status" value="1"/>
</dbReference>
<dbReference type="EMBL" id="FOXD01000004">
    <property type="protein sequence ID" value="SFP31775.1"/>
    <property type="molecule type" value="Genomic_DNA"/>
</dbReference>